<name>A0A8J5VML4_ZIZPA</name>
<reference evidence="1" key="1">
    <citation type="journal article" date="2021" name="bioRxiv">
        <title>Whole Genome Assembly and Annotation of Northern Wild Rice, Zizania palustris L., Supports a Whole Genome Duplication in the Zizania Genus.</title>
        <authorList>
            <person name="Haas M."/>
            <person name="Kono T."/>
            <person name="Macchietto M."/>
            <person name="Millas R."/>
            <person name="McGilp L."/>
            <person name="Shao M."/>
            <person name="Duquette J."/>
            <person name="Hirsch C.N."/>
            <person name="Kimball J."/>
        </authorList>
    </citation>
    <scope>NUCLEOTIDE SEQUENCE</scope>
    <source>
        <tissue evidence="1">Fresh leaf tissue</tissue>
    </source>
</reference>
<sequence length="86" mass="9965">MIYLVEAEAGLLPRWSRGTLLATITPPTSQPRLLPRRRELFSHILRRRRLVDRPAPSSRRAAPILRSREQRRAPPACCFRRVLAGR</sequence>
<evidence type="ECO:0000313" key="2">
    <source>
        <dbReference type="Proteomes" id="UP000729402"/>
    </source>
</evidence>
<proteinExistence type="predicted"/>
<gene>
    <name evidence="1" type="ORF">GUJ93_ZPchr0001g32267</name>
</gene>
<dbReference type="Proteomes" id="UP000729402">
    <property type="component" value="Unassembled WGS sequence"/>
</dbReference>
<evidence type="ECO:0000313" key="1">
    <source>
        <dbReference type="EMBL" id="KAG8053583.1"/>
    </source>
</evidence>
<reference evidence="1" key="2">
    <citation type="submission" date="2021-02" db="EMBL/GenBank/DDBJ databases">
        <authorList>
            <person name="Kimball J.A."/>
            <person name="Haas M.W."/>
            <person name="Macchietto M."/>
            <person name="Kono T."/>
            <person name="Duquette J."/>
            <person name="Shao M."/>
        </authorList>
    </citation>
    <scope>NUCLEOTIDE SEQUENCE</scope>
    <source>
        <tissue evidence="1">Fresh leaf tissue</tissue>
    </source>
</reference>
<keyword evidence="2" id="KW-1185">Reference proteome</keyword>
<dbReference type="AlphaFoldDB" id="A0A8J5VML4"/>
<comment type="caution">
    <text evidence="1">The sequence shown here is derived from an EMBL/GenBank/DDBJ whole genome shotgun (WGS) entry which is preliminary data.</text>
</comment>
<dbReference type="EMBL" id="JAAALK010000288">
    <property type="protein sequence ID" value="KAG8053583.1"/>
    <property type="molecule type" value="Genomic_DNA"/>
</dbReference>
<organism evidence="1 2">
    <name type="scientific">Zizania palustris</name>
    <name type="common">Northern wild rice</name>
    <dbReference type="NCBI Taxonomy" id="103762"/>
    <lineage>
        <taxon>Eukaryota</taxon>
        <taxon>Viridiplantae</taxon>
        <taxon>Streptophyta</taxon>
        <taxon>Embryophyta</taxon>
        <taxon>Tracheophyta</taxon>
        <taxon>Spermatophyta</taxon>
        <taxon>Magnoliopsida</taxon>
        <taxon>Liliopsida</taxon>
        <taxon>Poales</taxon>
        <taxon>Poaceae</taxon>
        <taxon>BOP clade</taxon>
        <taxon>Oryzoideae</taxon>
        <taxon>Oryzeae</taxon>
        <taxon>Zizaniinae</taxon>
        <taxon>Zizania</taxon>
    </lineage>
</organism>
<accession>A0A8J5VML4</accession>
<protein>
    <submittedName>
        <fullName evidence="1">Uncharacterized protein</fullName>
    </submittedName>
</protein>